<organism evidence="2 3">
    <name type="scientific">Bacillus aquiflavi</name>
    <dbReference type="NCBI Taxonomy" id="2672567"/>
    <lineage>
        <taxon>Bacteria</taxon>
        <taxon>Bacillati</taxon>
        <taxon>Bacillota</taxon>
        <taxon>Bacilli</taxon>
        <taxon>Bacillales</taxon>
        <taxon>Bacillaceae</taxon>
        <taxon>Bacillus</taxon>
    </lineage>
</organism>
<dbReference type="EMBL" id="JAAIWN010000078">
    <property type="protein sequence ID" value="NEY83122.1"/>
    <property type="molecule type" value="Genomic_DNA"/>
</dbReference>
<dbReference type="Proteomes" id="UP000570010">
    <property type="component" value="Unassembled WGS sequence"/>
</dbReference>
<reference evidence="1 4" key="2">
    <citation type="submission" date="2020-07" db="EMBL/GenBank/DDBJ databases">
        <authorList>
            <person name="Feng H."/>
        </authorList>
    </citation>
    <scope>NUCLEOTIDE SEQUENCE [LARGE SCALE GENOMIC DNA]</scope>
    <source>
        <strain evidence="4">s-12</strain>
        <strain evidence="1">S-12</strain>
    </source>
</reference>
<dbReference type="InterPro" id="IPR024488">
    <property type="entry name" value="DUF2777"/>
</dbReference>
<dbReference type="RefSeq" id="WP_163243524.1">
    <property type="nucleotide sequence ID" value="NZ_CP082780.1"/>
</dbReference>
<dbReference type="Pfam" id="PF10949">
    <property type="entry name" value="DUF2777"/>
    <property type="match status" value="1"/>
</dbReference>
<protein>
    <submittedName>
        <fullName evidence="2">DUF2777 domain-containing protein</fullName>
    </submittedName>
</protein>
<dbReference type="EMBL" id="JACEIO010000076">
    <property type="protein sequence ID" value="MBA4538771.1"/>
    <property type="molecule type" value="Genomic_DNA"/>
</dbReference>
<name>A0A6B3W1L0_9BACI</name>
<sequence>MDQLERIKILDRQSRAFTEGTVEFINEQWVFFDKETEEASLIDEYIHEEVEIFLQNRWQKGILLDEGKINCNTETHCLKDHDRIRIRNKLIYSLELLLKQLNIDAFIQFISSLNSLQFSIYDCIYCYNQLSFLKERTRQNGVNFLVFDNQHLICSVQHHFCYGELESDRFEFTLNTGKRIIIEKISS</sequence>
<evidence type="ECO:0000313" key="3">
    <source>
        <dbReference type="Proteomes" id="UP000472971"/>
    </source>
</evidence>
<dbReference type="AlphaFoldDB" id="A0A6B3W1L0"/>
<keyword evidence="3" id="KW-1185">Reference proteome</keyword>
<reference evidence="2 3" key="1">
    <citation type="submission" date="2020-02" db="EMBL/GenBank/DDBJ databases">
        <title>Bacillus aquiflavi sp. nov., isolated from yellow water of strong flavor Chinese baijiu in Yibin region of China.</title>
        <authorList>
            <person name="Xie J."/>
        </authorList>
    </citation>
    <scope>NUCLEOTIDE SEQUENCE [LARGE SCALE GENOMIC DNA]</scope>
    <source>
        <strain evidence="2 3">3H-10</strain>
    </source>
</reference>
<evidence type="ECO:0000313" key="2">
    <source>
        <dbReference type="EMBL" id="NEY83122.1"/>
    </source>
</evidence>
<comment type="caution">
    <text evidence="2">The sequence shown here is derived from an EMBL/GenBank/DDBJ whole genome shotgun (WGS) entry which is preliminary data.</text>
</comment>
<evidence type="ECO:0000313" key="1">
    <source>
        <dbReference type="EMBL" id="MBA4538771.1"/>
    </source>
</evidence>
<dbReference type="Proteomes" id="UP000472971">
    <property type="component" value="Unassembled WGS sequence"/>
</dbReference>
<evidence type="ECO:0000313" key="4">
    <source>
        <dbReference type="Proteomes" id="UP000570010"/>
    </source>
</evidence>
<accession>A0A6B3W1L0</accession>
<proteinExistence type="predicted"/>
<gene>
    <name evidence="2" type="ORF">G4D64_16870</name>
    <name evidence="1" type="ORF">H1Z61_16970</name>
</gene>